<evidence type="ECO:0000259" key="2">
    <source>
        <dbReference type="SMART" id="SM00746"/>
    </source>
</evidence>
<name>A0ABD5ZJ49_9EURY</name>
<accession>A0ABD5ZJ49</accession>
<comment type="caution">
    <text evidence="3">The sequence shown here is derived from an EMBL/GenBank/DDBJ whole genome shotgun (WGS) entry which is preliminary data.</text>
</comment>
<dbReference type="Gene3D" id="1.10.620.20">
    <property type="entry name" value="Ribonucleotide Reductase, subunit A"/>
    <property type="match status" value="1"/>
</dbReference>
<dbReference type="RefSeq" id="WP_390225430.1">
    <property type="nucleotide sequence ID" value="NZ_JBHTAA010000005.1"/>
</dbReference>
<dbReference type="Pfam" id="PF13478">
    <property type="entry name" value="XdhC_C"/>
    <property type="match status" value="1"/>
</dbReference>
<dbReference type="InterPro" id="IPR003777">
    <property type="entry name" value="XdhC_CoxI"/>
</dbReference>
<gene>
    <name evidence="3" type="ORF">ACFQJC_16560</name>
</gene>
<dbReference type="PANTHER" id="PTHR30388">
    <property type="entry name" value="ALDEHYDE OXIDOREDUCTASE MOLYBDENUM COFACTOR ASSEMBLY PROTEIN"/>
    <property type="match status" value="1"/>
</dbReference>
<dbReference type="Pfam" id="PF04945">
    <property type="entry name" value="YHS"/>
    <property type="match status" value="1"/>
</dbReference>
<feature type="compositionally biased region" description="Basic and acidic residues" evidence="1">
    <location>
        <begin position="293"/>
        <end position="313"/>
    </location>
</feature>
<dbReference type="InterPro" id="IPR012348">
    <property type="entry name" value="RNR-like"/>
</dbReference>
<dbReference type="Pfam" id="PF02625">
    <property type="entry name" value="XdhC_CoxI"/>
    <property type="match status" value="1"/>
</dbReference>
<protein>
    <submittedName>
        <fullName evidence="3">XdhC family protein</fullName>
    </submittedName>
</protein>
<dbReference type="Proteomes" id="UP001596481">
    <property type="component" value="Unassembled WGS sequence"/>
</dbReference>
<dbReference type="InterPro" id="IPR009078">
    <property type="entry name" value="Ferritin-like_SF"/>
</dbReference>
<feature type="region of interest" description="Disordered" evidence="1">
    <location>
        <begin position="287"/>
        <end position="330"/>
    </location>
</feature>
<evidence type="ECO:0000313" key="3">
    <source>
        <dbReference type="EMBL" id="MFC7205132.1"/>
    </source>
</evidence>
<evidence type="ECO:0000256" key="1">
    <source>
        <dbReference type="SAM" id="MobiDB-lite"/>
    </source>
</evidence>
<dbReference type="AlphaFoldDB" id="A0ABD5ZJ49"/>
<dbReference type="PANTHER" id="PTHR30388:SF6">
    <property type="entry name" value="XANTHINE DEHYDROGENASE SUBUNIT A-RELATED"/>
    <property type="match status" value="1"/>
</dbReference>
<dbReference type="InterPro" id="IPR052698">
    <property type="entry name" value="MoCofactor_Util/Proc"/>
</dbReference>
<sequence>MTDGTAHDAHHDAHHDADASDDLAERERLLTERGDPYARATVVRREPPVSANVGDRAVVTADGDLFGWVGGASCAQSTVIREARAAIADGKPRLLGLAPDPEDVARPGLDAFPMTCHSEGTLEVFVEPVIPATQLLVVGDSPVARSLARLAPELDVTVTVVDPDGASDEQAGSDATTVLTTLDPGDIAAEVGSGPFVVVASMGKYDARGVAAGVLADAPYIGLVASSVRATEVVERAAGLLDSDPETIRDAVTTPAGLDIDAHTGSEIAVSILAELIDVRASVGAVTASGSESARETESCCSGGDHDNHHDAETTEAADASDGPHIDPVCGMTVEPEGAPSVTHEGQTYYFCCQGCADSFSNDPDEYLDADEGRPAHPR</sequence>
<feature type="region of interest" description="Disordered" evidence="1">
    <location>
        <begin position="1"/>
        <end position="22"/>
    </location>
</feature>
<dbReference type="SMART" id="SM00746">
    <property type="entry name" value="TRASH"/>
    <property type="match status" value="1"/>
</dbReference>
<dbReference type="InterPro" id="IPR027051">
    <property type="entry name" value="XdhC_Rossmann_dom"/>
</dbReference>
<keyword evidence="4" id="KW-1185">Reference proteome</keyword>
<dbReference type="Gene3D" id="3.40.50.720">
    <property type="entry name" value="NAD(P)-binding Rossmann-like Domain"/>
    <property type="match status" value="1"/>
</dbReference>
<proteinExistence type="predicted"/>
<dbReference type="InterPro" id="IPR011017">
    <property type="entry name" value="TRASH_dom"/>
</dbReference>
<feature type="domain" description="TRASH" evidence="2">
    <location>
        <begin position="327"/>
        <end position="364"/>
    </location>
</feature>
<evidence type="ECO:0000313" key="4">
    <source>
        <dbReference type="Proteomes" id="UP001596481"/>
    </source>
</evidence>
<organism evidence="3 4">
    <name type="scientific">Haloferax namakaokahaiae</name>
    <dbReference type="NCBI Taxonomy" id="1748331"/>
    <lineage>
        <taxon>Archaea</taxon>
        <taxon>Methanobacteriati</taxon>
        <taxon>Methanobacteriota</taxon>
        <taxon>Stenosarchaea group</taxon>
        <taxon>Halobacteria</taxon>
        <taxon>Halobacteriales</taxon>
        <taxon>Haloferacaceae</taxon>
        <taxon>Haloferax</taxon>
    </lineage>
</organism>
<dbReference type="SUPFAM" id="SSF47240">
    <property type="entry name" value="Ferritin-like"/>
    <property type="match status" value="1"/>
</dbReference>
<dbReference type="EMBL" id="JBHTAA010000005">
    <property type="protein sequence ID" value="MFC7205132.1"/>
    <property type="molecule type" value="Genomic_DNA"/>
</dbReference>
<reference evidence="3 4" key="1">
    <citation type="journal article" date="2019" name="Int. J. Syst. Evol. Microbiol.">
        <title>The Global Catalogue of Microorganisms (GCM) 10K type strain sequencing project: providing services to taxonomists for standard genome sequencing and annotation.</title>
        <authorList>
            <consortium name="The Broad Institute Genomics Platform"/>
            <consortium name="The Broad Institute Genome Sequencing Center for Infectious Disease"/>
            <person name="Wu L."/>
            <person name="Ma J."/>
        </authorList>
    </citation>
    <scope>NUCLEOTIDE SEQUENCE [LARGE SCALE GENOMIC DNA]</scope>
    <source>
        <strain evidence="3 4">DSM 29988</strain>
    </source>
</reference>
<dbReference type="InterPro" id="IPR007029">
    <property type="entry name" value="YHS_dom"/>
</dbReference>